<proteinExistence type="predicted"/>
<sequence>MNKTSPCFQPKIRSCYSNIRTEQSARKVFFSHELTPPLLPNAQIHVHALHASLPCTIHAHSTAEMYGAGRISRLFQLPRIWVPDYKSLPNPNKELRFDRSAGFQDLVALVAPALPPPTWQLNGCNNDTEKKILSNWICICLTSLCCVVVVCRLSAAAAAAAPRPSSSLLLHPCALSCGCRTGAWTEWNTQQRCTHREQTEQIGDGEETGGDSMTTGEEIFLGGGAEDWQQRDL</sequence>
<comment type="caution">
    <text evidence="2">The sequence shown here is derived from an EMBL/GenBank/DDBJ whole genome shotgun (WGS) entry which is preliminary data.</text>
</comment>
<evidence type="ECO:0000313" key="3">
    <source>
        <dbReference type="Proteomes" id="UP000479710"/>
    </source>
</evidence>
<keyword evidence="3" id="KW-1185">Reference proteome</keyword>
<dbReference type="Proteomes" id="UP000479710">
    <property type="component" value="Unassembled WGS sequence"/>
</dbReference>
<name>A0A6G1EMD9_9ORYZ</name>
<gene>
    <name evidence="2" type="ORF">E2562_018434</name>
</gene>
<dbReference type="AlphaFoldDB" id="A0A6G1EMD9"/>
<accession>A0A6G1EMD9</accession>
<dbReference type="EMBL" id="SPHZ02000003">
    <property type="protein sequence ID" value="KAF0925775.1"/>
    <property type="molecule type" value="Genomic_DNA"/>
</dbReference>
<feature type="region of interest" description="Disordered" evidence="1">
    <location>
        <begin position="196"/>
        <end position="233"/>
    </location>
</feature>
<protein>
    <submittedName>
        <fullName evidence="2">Uncharacterized protein</fullName>
    </submittedName>
</protein>
<organism evidence="2 3">
    <name type="scientific">Oryza meyeriana var. granulata</name>
    <dbReference type="NCBI Taxonomy" id="110450"/>
    <lineage>
        <taxon>Eukaryota</taxon>
        <taxon>Viridiplantae</taxon>
        <taxon>Streptophyta</taxon>
        <taxon>Embryophyta</taxon>
        <taxon>Tracheophyta</taxon>
        <taxon>Spermatophyta</taxon>
        <taxon>Magnoliopsida</taxon>
        <taxon>Liliopsida</taxon>
        <taxon>Poales</taxon>
        <taxon>Poaceae</taxon>
        <taxon>BOP clade</taxon>
        <taxon>Oryzoideae</taxon>
        <taxon>Oryzeae</taxon>
        <taxon>Oryzinae</taxon>
        <taxon>Oryza</taxon>
        <taxon>Oryza meyeriana</taxon>
    </lineage>
</organism>
<evidence type="ECO:0000313" key="2">
    <source>
        <dbReference type="EMBL" id="KAF0925775.1"/>
    </source>
</evidence>
<evidence type="ECO:0000256" key="1">
    <source>
        <dbReference type="SAM" id="MobiDB-lite"/>
    </source>
</evidence>
<reference evidence="2 3" key="1">
    <citation type="submission" date="2019-11" db="EMBL/GenBank/DDBJ databases">
        <title>Whole genome sequence of Oryza granulata.</title>
        <authorList>
            <person name="Li W."/>
        </authorList>
    </citation>
    <scope>NUCLEOTIDE SEQUENCE [LARGE SCALE GENOMIC DNA]</scope>
    <source>
        <strain evidence="3">cv. Menghai</strain>
        <tissue evidence="2">Leaf</tissue>
    </source>
</reference>